<feature type="compositionally biased region" description="Basic and acidic residues" evidence="1">
    <location>
        <begin position="177"/>
        <end position="187"/>
    </location>
</feature>
<dbReference type="PANTHER" id="PTHR11439:SF440">
    <property type="entry name" value="INTEGRASE CATALYTIC DOMAIN-CONTAINING PROTEIN"/>
    <property type="match status" value="1"/>
</dbReference>
<proteinExistence type="predicted"/>
<organism evidence="2">
    <name type="scientific">Tanacetum cinerariifolium</name>
    <name type="common">Dalmatian daisy</name>
    <name type="synonym">Chrysanthemum cinerariifolium</name>
    <dbReference type="NCBI Taxonomy" id="118510"/>
    <lineage>
        <taxon>Eukaryota</taxon>
        <taxon>Viridiplantae</taxon>
        <taxon>Streptophyta</taxon>
        <taxon>Embryophyta</taxon>
        <taxon>Tracheophyta</taxon>
        <taxon>Spermatophyta</taxon>
        <taxon>Magnoliopsida</taxon>
        <taxon>eudicotyledons</taxon>
        <taxon>Gunneridae</taxon>
        <taxon>Pentapetalae</taxon>
        <taxon>asterids</taxon>
        <taxon>campanulids</taxon>
        <taxon>Asterales</taxon>
        <taxon>Asteraceae</taxon>
        <taxon>Asteroideae</taxon>
        <taxon>Anthemideae</taxon>
        <taxon>Anthemidinae</taxon>
        <taxon>Tanacetum</taxon>
    </lineage>
</organism>
<dbReference type="PANTHER" id="PTHR11439">
    <property type="entry name" value="GAG-POL-RELATED RETROTRANSPOSON"/>
    <property type="match status" value="1"/>
</dbReference>
<dbReference type="EMBL" id="BKCJ010157464">
    <property type="protein sequence ID" value="GEY17457.1"/>
    <property type="molecule type" value="Genomic_DNA"/>
</dbReference>
<dbReference type="CDD" id="cd09272">
    <property type="entry name" value="RNase_HI_RT_Ty1"/>
    <property type="match status" value="1"/>
</dbReference>
<reference evidence="2" key="1">
    <citation type="journal article" date="2019" name="Sci. Rep.">
        <title>Draft genome of Tanacetum cinerariifolium, the natural source of mosquito coil.</title>
        <authorList>
            <person name="Yamashiro T."/>
            <person name="Shiraishi A."/>
            <person name="Satake H."/>
            <person name="Nakayama K."/>
        </authorList>
    </citation>
    <scope>NUCLEOTIDE SEQUENCE</scope>
</reference>
<comment type="caution">
    <text evidence="2">The sequence shown here is derived from an EMBL/GenBank/DDBJ whole genome shotgun (WGS) entry which is preliminary data.</text>
</comment>
<sequence>MFGSDTIKLERMDGMNFTRRKEKMKFLLTAFIVYYVLKGPHMGVLTEEEQKKCNQDGTLCRGYIMSTITDQLYDLYTPMTYVREIWISLEKKYTAEKEGANKFITFKFFEFSMEDNGSILDQVHEFLILKHFRIEEETRIREKNLNGASSSKVNYVDLKKNNKGNDKKRKGTWNSSKDNKKDKKPLFEDESANALEQVDTTEITAMVFEMNIEMIQKLHMASVTITTDDWDVDFFENKFCHDSTSTNEIVTQILQDISGLDLNSNNKRNMEKSSSAPIRSERARKKRNLDLDLIDSHAIIFLVKDDILIVGTNMKGNNETKKFRSSCLQMKDMNVVDTILRIKEANIPYESSCKLVKNDKRAVAQIEYASEVGYSDVSWITDSNDSKSTTGWIFTLGGEAVCWGSKKQTCITHSTIEAEFLALATTGKEAEWLINMLLDIELWPQPVPTISLHCDSQSTLSRAYNKVYNG</sequence>
<name>A0A699HH44_TANCI</name>
<dbReference type="Pfam" id="PF14223">
    <property type="entry name" value="Retrotran_gag_2"/>
    <property type="match status" value="1"/>
</dbReference>
<feature type="region of interest" description="Disordered" evidence="1">
    <location>
        <begin position="159"/>
        <end position="191"/>
    </location>
</feature>
<evidence type="ECO:0000313" key="2">
    <source>
        <dbReference type="EMBL" id="GEY17457.1"/>
    </source>
</evidence>
<gene>
    <name evidence="2" type="ORF">Tci_389431</name>
</gene>
<accession>A0A699HH44</accession>
<dbReference type="AlphaFoldDB" id="A0A699HH44"/>
<evidence type="ECO:0000256" key="1">
    <source>
        <dbReference type="SAM" id="MobiDB-lite"/>
    </source>
</evidence>
<protein>
    <submittedName>
        <fullName evidence="2">Zinc finger, CCHC-type</fullName>
    </submittedName>
</protein>